<evidence type="ECO:0000259" key="1">
    <source>
        <dbReference type="Pfam" id="PF00582"/>
    </source>
</evidence>
<dbReference type="Pfam" id="PF00582">
    <property type="entry name" value="Usp"/>
    <property type="match status" value="2"/>
</dbReference>
<feature type="domain" description="UspA" evidence="1">
    <location>
        <begin position="219"/>
        <end position="271"/>
    </location>
</feature>
<evidence type="ECO:0000313" key="2">
    <source>
        <dbReference type="EMBL" id="TGE23872.1"/>
    </source>
</evidence>
<dbReference type="Proteomes" id="UP000297549">
    <property type="component" value="Unassembled WGS sequence"/>
</dbReference>
<proteinExistence type="predicted"/>
<name>A0A4Z0Q5B5_9BACT</name>
<accession>A0A4Z0Q5B5</accession>
<evidence type="ECO:0000313" key="3">
    <source>
        <dbReference type="Proteomes" id="UP000297549"/>
    </source>
</evidence>
<gene>
    <name evidence="2" type="ORF">E5K00_01255</name>
</gene>
<organism evidence="2 3">
    <name type="scientific">Hymenobacter aquaticus</name>
    <dbReference type="NCBI Taxonomy" id="1867101"/>
    <lineage>
        <taxon>Bacteria</taxon>
        <taxon>Pseudomonadati</taxon>
        <taxon>Bacteroidota</taxon>
        <taxon>Cytophagia</taxon>
        <taxon>Cytophagales</taxon>
        <taxon>Hymenobacteraceae</taxon>
        <taxon>Hymenobacter</taxon>
    </lineage>
</organism>
<dbReference type="RefSeq" id="WP_135460884.1">
    <property type="nucleotide sequence ID" value="NZ_SRLC01000001.1"/>
</dbReference>
<sequence>MKPSFLVFTDLSPRSRRAAWYAALLAQAAGGQVVLVHMEAIPPAEPEVGLFTLSAEYYQQEQDAQAALHALAGQLPAPAVVEPAVSSVTQVLTDFVDRWQPVVLVLGTVPEQDMLDAIWYNQMLPALRDAGLPVLLVPDEAALDPVLPRLVAVAADGREFRLAASAAVGPAVLSSWPAAFSVVHVAPPGGTGINRAVAAVHHSGLLPPAAACLPYEARQQPCSAGIVQAVLDVQADLLVLLTRPRSLVSSMFGGGVAAHVVRNCPVPTLLLPTAEVPQPEPEPKTIDGMSYSYPATLGAALTSLLARPARA</sequence>
<dbReference type="AlphaFoldDB" id="A0A4Z0Q5B5"/>
<dbReference type="OrthoDB" id="871451at2"/>
<protein>
    <submittedName>
        <fullName evidence="2">Universal stress protein</fullName>
    </submittedName>
</protein>
<dbReference type="InterPro" id="IPR014729">
    <property type="entry name" value="Rossmann-like_a/b/a_fold"/>
</dbReference>
<reference evidence="2 3" key="1">
    <citation type="submission" date="2019-04" db="EMBL/GenBank/DDBJ databases">
        <authorList>
            <person name="Feng G."/>
            <person name="Zhang J."/>
            <person name="Zhu H."/>
        </authorList>
    </citation>
    <scope>NUCLEOTIDE SEQUENCE [LARGE SCALE GENOMIC DNA]</scope>
    <source>
        <strain evidence="2 3">JCM 31653</strain>
    </source>
</reference>
<dbReference type="InterPro" id="IPR006016">
    <property type="entry name" value="UspA"/>
</dbReference>
<dbReference type="SUPFAM" id="SSF52402">
    <property type="entry name" value="Adenine nucleotide alpha hydrolases-like"/>
    <property type="match status" value="2"/>
</dbReference>
<dbReference type="Gene3D" id="3.40.50.620">
    <property type="entry name" value="HUPs"/>
    <property type="match status" value="2"/>
</dbReference>
<keyword evidence="3" id="KW-1185">Reference proteome</keyword>
<dbReference type="EMBL" id="SRLC01000001">
    <property type="protein sequence ID" value="TGE23872.1"/>
    <property type="molecule type" value="Genomic_DNA"/>
</dbReference>
<feature type="domain" description="UspA" evidence="1">
    <location>
        <begin position="6"/>
        <end position="138"/>
    </location>
</feature>
<comment type="caution">
    <text evidence="2">The sequence shown here is derived from an EMBL/GenBank/DDBJ whole genome shotgun (WGS) entry which is preliminary data.</text>
</comment>